<organism evidence="1 2">
    <name type="scientific">Corynebacterium cystitidis DSM 20524</name>
    <dbReference type="NCBI Taxonomy" id="1121357"/>
    <lineage>
        <taxon>Bacteria</taxon>
        <taxon>Bacillati</taxon>
        <taxon>Actinomycetota</taxon>
        <taxon>Actinomycetes</taxon>
        <taxon>Mycobacteriales</taxon>
        <taxon>Corynebacteriaceae</taxon>
        <taxon>Corynebacterium</taxon>
    </lineage>
</organism>
<dbReference type="Pfam" id="PF17249">
    <property type="entry name" value="DUF5318"/>
    <property type="match status" value="1"/>
</dbReference>
<dbReference type="AlphaFoldDB" id="A0A1H9UYS6"/>
<protein>
    <recommendedName>
        <fullName evidence="3">DUF5318 domain-containing protein</fullName>
    </recommendedName>
</protein>
<evidence type="ECO:0008006" key="3">
    <source>
        <dbReference type="Google" id="ProtNLM"/>
    </source>
</evidence>
<evidence type="ECO:0000313" key="2">
    <source>
        <dbReference type="Proteomes" id="UP000198929"/>
    </source>
</evidence>
<dbReference type="EMBL" id="FOGQ01000009">
    <property type="protein sequence ID" value="SES14509.1"/>
    <property type="molecule type" value="Genomic_DNA"/>
</dbReference>
<evidence type="ECO:0000313" key="1">
    <source>
        <dbReference type="EMBL" id="SES14509.1"/>
    </source>
</evidence>
<accession>A0A1H9UYS6</accession>
<reference evidence="2" key="1">
    <citation type="submission" date="2016-10" db="EMBL/GenBank/DDBJ databases">
        <authorList>
            <person name="Varghese N."/>
            <person name="Submissions S."/>
        </authorList>
    </citation>
    <scope>NUCLEOTIDE SEQUENCE [LARGE SCALE GENOMIC DNA]</scope>
    <source>
        <strain evidence="2">DSM 20524</strain>
    </source>
</reference>
<gene>
    <name evidence="1" type="ORF">SAMN05661109_02001</name>
</gene>
<dbReference type="InterPro" id="IPR035169">
    <property type="entry name" value="DUF5318"/>
</dbReference>
<proteinExistence type="predicted"/>
<sequence length="133" mass="15179">MIVYSQQISHEWERRNLLRHVHAGRVPRANVCDADFLLVTAAKFHGWASARPCPLCEAEMRNVKWIYSEKLGRRSGTARNDDEIADITAEVGELTVHTVEVCPSCRWNHLLVEEQARVQVPGQKTGDREVMDD</sequence>
<name>A0A1H9UYS6_9CORY</name>
<dbReference type="STRING" id="1121357.SAMN05661109_02001"/>
<keyword evidence="2" id="KW-1185">Reference proteome</keyword>
<dbReference type="Proteomes" id="UP000198929">
    <property type="component" value="Unassembled WGS sequence"/>
</dbReference>